<reference evidence="1" key="1">
    <citation type="submission" date="2022-10" db="EMBL/GenBank/DDBJ databases">
        <title>Culturing micro-colonial fungi from biological soil crusts in the Mojave desert and describing Neophaeococcomyces mojavensis, and introducing the new genera and species Taxawa tesnikishii.</title>
        <authorList>
            <person name="Kurbessoian T."/>
            <person name="Stajich J.E."/>
        </authorList>
    </citation>
    <scope>NUCLEOTIDE SEQUENCE</scope>
    <source>
        <strain evidence="1">JES_115</strain>
    </source>
</reference>
<evidence type="ECO:0000313" key="1">
    <source>
        <dbReference type="EMBL" id="KAJ9637730.1"/>
    </source>
</evidence>
<proteinExistence type="predicted"/>
<gene>
    <name evidence="1" type="ORF">H2199_007221</name>
</gene>
<name>A0ACC2YR54_9PEZI</name>
<sequence length="54" mass="5936">MDNNAQADARGEEGAHPLGKPDMDETTEDIGSDEGEYEDSETGEWLRRMTGSSF</sequence>
<keyword evidence="2" id="KW-1185">Reference proteome</keyword>
<accession>A0ACC2YR54</accession>
<protein>
    <submittedName>
        <fullName evidence="1">Uncharacterized protein</fullName>
    </submittedName>
</protein>
<organism evidence="1 2">
    <name type="scientific">Coniosporium tulheliwenetii</name>
    <dbReference type="NCBI Taxonomy" id="3383036"/>
    <lineage>
        <taxon>Eukaryota</taxon>
        <taxon>Fungi</taxon>
        <taxon>Dikarya</taxon>
        <taxon>Ascomycota</taxon>
        <taxon>Pezizomycotina</taxon>
        <taxon>Dothideomycetes</taxon>
        <taxon>Dothideomycetes incertae sedis</taxon>
        <taxon>Coniosporium</taxon>
    </lineage>
</organism>
<dbReference type="EMBL" id="JAPDRP010000022">
    <property type="protein sequence ID" value="KAJ9637730.1"/>
    <property type="molecule type" value="Genomic_DNA"/>
</dbReference>
<comment type="caution">
    <text evidence="1">The sequence shown here is derived from an EMBL/GenBank/DDBJ whole genome shotgun (WGS) entry which is preliminary data.</text>
</comment>
<dbReference type="Proteomes" id="UP001172680">
    <property type="component" value="Unassembled WGS sequence"/>
</dbReference>
<evidence type="ECO:0000313" key="2">
    <source>
        <dbReference type="Proteomes" id="UP001172680"/>
    </source>
</evidence>